<protein>
    <submittedName>
        <fullName evidence="2">Uncharacterized protein</fullName>
    </submittedName>
</protein>
<dbReference type="EMBL" id="FONR01000002">
    <property type="protein sequence ID" value="SFE85688.1"/>
    <property type="molecule type" value="Genomic_DNA"/>
</dbReference>
<name>A0A1I2DZ57_9ACTN</name>
<accession>A0A1I2DZ57</accession>
<dbReference type="AlphaFoldDB" id="A0A1I2DZ57"/>
<sequence length="260" mass="27828">MSFRLFCAPPAPGRSPGSHPRRWAASLTAEPPPLGPDQEGGRARRAARRAARGRGRRVPRPPPAACPPHPVASGLCGPACRQPRERGACPVVECRLHSGPFRRRQHHPVVFHPGRGAVRCHARRVRQQVVEDRLEGSAPSPSGMSRTPYCSNGGVQARCRSTQTVSRSTGSGVAASSSRRAIAGSPSIIFVCRGARRRRTWPGSGRPRSPSPARNPAPQHCLVAVPPLGPRQASSTPVPGSTAEWSYLDTRPFSNDCTTP</sequence>
<evidence type="ECO:0000256" key="1">
    <source>
        <dbReference type="SAM" id="MobiDB-lite"/>
    </source>
</evidence>
<feature type="compositionally biased region" description="Basic residues" evidence="1">
    <location>
        <begin position="43"/>
        <end position="59"/>
    </location>
</feature>
<dbReference type="Proteomes" id="UP000181942">
    <property type="component" value="Unassembled WGS sequence"/>
</dbReference>
<evidence type="ECO:0000313" key="2">
    <source>
        <dbReference type="EMBL" id="SFE85688.1"/>
    </source>
</evidence>
<feature type="region of interest" description="Disordered" evidence="1">
    <location>
        <begin position="132"/>
        <end position="154"/>
    </location>
</feature>
<gene>
    <name evidence="2" type="ORF">SAMN02787118_102897</name>
</gene>
<evidence type="ECO:0000313" key="3">
    <source>
        <dbReference type="Proteomes" id="UP000181942"/>
    </source>
</evidence>
<proteinExistence type="predicted"/>
<feature type="compositionally biased region" description="Polar residues" evidence="1">
    <location>
        <begin position="139"/>
        <end position="154"/>
    </location>
</feature>
<reference evidence="2 3" key="1">
    <citation type="submission" date="2016-10" db="EMBL/GenBank/DDBJ databases">
        <authorList>
            <person name="de Groot N.N."/>
        </authorList>
    </citation>
    <scope>NUCLEOTIDE SEQUENCE [LARGE SCALE GENOMIC DNA]</scope>
    <source>
        <strain evidence="2 3">OK461</strain>
    </source>
</reference>
<organism evidence="2 3">
    <name type="scientific">Streptomyces mirabilis</name>
    <dbReference type="NCBI Taxonomy" id="68239"/>
    <lineage>
        <taxon>Bacteria</taxon>
        <taxon>Bacillati</taxon>
        <taxon>Actinomycetota</taxon>
        <taxon>Actinomycetes</taxon>
        <taxon>Kitasatosporales</taxon>
        <taxon>Streptomycetaceae</taxon>
        <taxon>Streptomyces</taxon>
    </lineage>
</organism>
<feature type="region of interest" description="Disordered" evidence="1">
    <location>
        <begin position="1"/>
        <end position="68"/>
    </location>
</feature>
<feature type="region of interest" description="Disordered" evidence="1">
    <location>
        <begin position="199"/>
        <end position="260"/>
    </location>
</feature>